<proteinExistence type="predicted"/>
<reference evidence="1 2" key="1">
    <citation type="submission" date="2014-04" db="EMBL/GenBank/DDBJ databases">
        <title>Evolutionary Origins and Diversification of the Mycorrhizal Mutualists.</title>
        <authorList>
            <consortium name="DOE Joint Genome Institute"/>
            <consortium name="Mycorrhizal Genomics Consortium"/>
            <person name="Kohler A."/>
            <person name="Kuo A."/>
            <person name="Nagy L.G."/>
            <person name="Floudas D."/>
            <person name="Copeland A."/>
            <person name="Barry K.W."/>
            <person name="Cichocki N."/>
            <person name="Veneault-Fourrey C."/>
            <person name="LaButti K."/>
            <person name="Lindquist E.A."/>
            <person name="Lipzen A."/>
            <person name="Lundell T."/>
            <person name="Morin E."/>
            <person name="Murat C."/>
            <person name="Riley R."/>
            <person name="Ohm R."/>
            <person name="Sun H."/>
            <person name="Tunlid A."/>
            <person name="Henrissat B."/>
            <person name="Grigoriev I.V."/>
            <person name="Hibbett D.S."/>
            <person name="Martin F."/>
        </authorList>
    </citation>
    <scope>NUCLEOTIDE SEQUENCE [LARGE SCALE GENOMIC DNA]</scope>
    <source>
        <strain evidence="1 2">Koide BX008</strain>
    </source>
</reference>
<dbReference type="EMBL" id="KN818948">
    <property type="protein sequence ID" value="KIL54094.1"/>
    <property type="molecule type" value="Genomic_DNA"/>
</dbReference>
<dbReference type="InParanoid" id="A0A0C2SJK6"/>
<evidence type="ECO:0000313" key="1">
    <source>
        <dbReference type="EMBL" id="KIL54094.1"/>
    </source>
</evidence>
<organism evidence="1 2">
    <name type="scientific">Amanita muscaria (strain Koide BX008)</name>
    <dbReference type="NCBI Taxonomy" id="946122"/>
    <lineage>
        <taxon>Eukaryota</taxon>
        <taxon>Fungi</taxon>
        <taxon>Dikarya</taxon>
        <taxon>Basidiomycota</taxon>
        <taxon>Agaricomycotina</taxon>
        <taxon>Agaricomycetes</taxon>
        <taxon>Agaricomycetidae</taxon>
        <taxon>Agaricales</taxon>
        <taxon>Pluteineae</taxon>
        <taxon>Amanitaceae</taxon>
        <taxon>Amanita</taxon>
    </lineage>
</organism>
<evidence type="ECO:0000313" key="2">
    <source>
        <dbReference type="Proteomes" id="UP000054549"/>
    </source>
</evidence>
<gene>
    <name evidence="1" type="ORF">M378DRAFT_19210</name>
</gene>
<protein>
    <submittedName>
        <fullName evidence="1">Uncharacterized protein</fullName>
    </submittedName>
</protein>
<name>A0A0C2SJK6_AMAMK</name>
<dbReference type="AlphaFoldDB" id="A0A0C2SJK6"/>
<sequence length="102" mass="11691">MTSQPLLALCFVLEHLYYTNHKLLQHLRAHLSYALPQDHLSTPSTHKRTWLPSPIIYQPLLVLHHVLEHSYHSVLLWATFPSHAALRELLATADVPQQEASS</sequence>
<dbReference type="Proteomes" id="UP000054549">
    <property type="component" value="Unassembled WGS sequence"/>
</dbReference>
<accession>A0A0C2SJK6</accession>
<keyword evidence="2" id="KW-1185">Reference proteome</keyword>
<dbReference type="HOGENOM" id="CLU_2276787_0_0_1"/>